<dbReference type="KEGG" id="rtc:APU90_07940"/>
<evidence type="ECO:0000259" key="1">
    <source>
        <dbReference type="PROSITE" id="PS51340"/>
    </source>
</evidence>
<accession>A0A0C5BB27</accession>
<dbReference type="PANTHER" id="PTHR30212">
    <property type="entry name" value="PROTEIN YIIM"/>
    <property type="match status" value="1"/>
</dbReference>
<dbReference type="eggNOG" id="COG2258">
    <property type="taxonomic scope" value="Bacteria"/>
</dbReference>
<dbReference type="InterPro" id="IPR052353">
    <property type="entry name" value="Benzoxazolinone_Detox_Enz"/>
</dbReference>
<feature type="domain" description="MOSC" evidence="1">
    <location>
        <begin position="28"/>
        <end position="163"/>
    </location>
</feature>
<dbReference type="EMBL" id="PSWU01000013">
    <property type="protein sequence ID" value="PPI13828.1"/>
    <property type="molecule type" value="Genomic_DNA"/>
</dbReference>
<dbReference type="EMBL" id="LBFI01000001">
    <property type="protein sequence ID" value="KKM47291.1"/>
    <property type="molecule type" value="Genomic_DNA"/>
</dbReference>
<dbReference type="Gene3D" id="2.40.33.20">
    <property type="entry name" value="PK beta-barrel domain-like"/>
    <property type="match status" value="1"/>
</dbReference>
<dbReference type="STRING" id="145458.APU90_07940"/>
<dbReference type="PATRIC" id="fig|145458.7.peg.2079"/>
<organism evidence="2 4">
    <name type="scientific">Rathayibacter toxicus</name>
    <dbReference type="NCBI Taxonomy" id="145458"/>
    <lineage>
        <taxon>Bacteria</taxon>
        <taxon>Bacillati</taxon>
        <taxon>Actinomycetota</taxon>
        <taxon>Actinomycetes</taxon>
        <taxon>Micrococcales</taxon>
        <taxon>Microbacteriaceae</taxon>
        <taxon>Rathayibacter</taxon>
    </lineage>
</organism>
<gene>
    <name evidence="3" type="ORF">C5C51_08935</name>
    <name evidence="2" type="ORF">VT73_00050</name>
</gene>
<dbReference type="GO" id="GO:0003824">
    <property type="term" value="F:catalytic activity"/>
    <property type="evidence" value="ECO:0007669"/>
    <property type="project" value="InterPro"/>
</dbReference>
<evidence type="ECO:0000313" key="5">
    <source>
        <dbReference type="Proteomes" id="UP000237966"/>
    </source>
</evidence>
<dbReference type="Pfam" id="PF03473">
    <property type="entry name" value="MOSC"/>
    <property type="match status" value="1"/>
</dbReference>
<evidence type="ECO:0000313" key="2">
    <source>
        <dbReference type="EMBL" id="KKM47291.1"/>
    </source>
</evidence>
<dbReference type="Proteomes" id="UP000052979">
    <property type="component" value="Unassembled WGS sequence"/>
</dbReference>
<dbReference type="RefSeq" id="WP_042734282.1">
    <property type="nucleotide sequence ID" value="NZ_CP010848.1"/>
</dbReference>
<dbReference type="SUPFAM" id="SSF50800">
    <property type="entry name" value="PK beta-barrel domain-like"/>
    <property type="match status" value="1"/>
</dbReference>
<dbReference type="Proteomes" id="UP000237966">
    <property type="component" value="Unassembled WGS sequence"/>
</dbReference>
<name>A0A0C5BB27_9MICO</name>
<evidence type="ECO:0000313" key="3">
    <source>
        <dbReference type="EMBL" id="PPI13828.1"/>
    </source>
</evidence>
<keyword evidence="4" id="KW-1185">Reference proteome</keyword>
<dbReference type="GeneID" id="93666523"/>
<reference evidence="3 5" key="2">
    <citation type="submission" date="2018-02" db="EMBL/GenBank/DDBJ databases">
        <title>Bacteriophage NCPPB3778 and a type I-E CRISPR drive the evolution of the US Biological Select Agent, Rathayibacter toxicus.</title>
        <authorList>
            <person name="Davis E.W.II."/>
            <person name="Tabima J.F."/>
            <person name="Weisberg A.J."/>
            <person name="Lopes L.D."/>
            <person name="Wiseman M.S."/>
            <person name="Wiseman M.S."/>
            <person name="Pupko T."/>
            <person name="Belcher M.S."/>
            <person name="Sechler A.J."/>
            <person name="Tancos M.A."/>
            <person name="Schroeder B.K."/>
            <person name="Murray T.D."/>
            <person name="Luster D.G."/>
            <person name="Schneider W.L."/>
            <person name="Rogers E."/>
            <person name="Andreote F.D."/>
            <person name="Grunwald N.J."/>
            <person name="Putnam M.L."/>
            <person name="Chang J.H."/>
        </authorList>
    </citation>
    <scope>NUCLEOTIDE SEQUENCE [LARGE SCALE GENOMIC DNA]</scope>
    <source>
        <strain evidence="3 5">FH99</strain>
    </source>
</reference>
<proteinExistence type="predicted"/>
<protein>
    <submittedName>
        <fullName evidence="3">MOSC domain-containing protein</fullName>
    </submittedName>
    <submittedName>
        <fullName evidence="2">Molybdenum cofactor sulfurase</fullName>
    </submittedName>
</protein>
<dbReference type="KEGG" id="rtx:TI83_09140"/>
<dbReference type="PROSITE" id="PS51340">
    <property type="entry name" value="MOSC"/>
    <property type="match status" value="1"/>
</dbReference>
<dbReference type="AlphaFoldDB" id="A0A0C5BB27"/>
<sequence length="220" mass="24473">MPQLRAVCRVSRLLPDPGTVGVTAIDKRPVEGPVAVRDLGLYADVQADRAHHGGPDKALYAYSSTDAQWWSEQLSRPTPPGFFGENLRIDGIDLSESVIGERWQIGDQVQVEVTMPRTPCATFQRYLDEPQWVKLFAAEGRVGAYLRVLRRGSVQAGDSVVIVAQPTGSVPLRRWFCERRAADAQTLLERDAAGELRIAPALREQLERSLAVRDDRVRQS</sequence>
<dbReference type="InterPro" id="IPR011037">
    <property type="entry name" value="Pyrv_Knase-like_insert_dom_sf"/>
</dbReference>
<dbReference type="PANTHER" id="PTHR30212:SF2">
    <property type="entry name" value="PROTEIN YIIM"/>
    <property type="match status" value="1"/>
</dbReference>
<dbReference type="GO" id="GO:0030170">
    <property type="term" value="F:pyridoxal phosphate binding"/>
    <property type="evidence" value="ECO:0007669"/>
    <property type="project" value="InterPro"/>
</dbReference>
<comment type="caution">
    <text evidence="2">The sequence shown here is derived from an EMBL/GenBank/DDBJ whole genome shotgun (WGS) entry which is preliminary data.</text>
</comment>
<dbReference type="InterPro" id="IPR005302">
    <property type="entry name" value="MoCF_Sase_C"/>
</dbReference>
<dbReference type="GO" id="GO:0030151">
    <property type="term" value="F:molybdenum ion binding"/>
    <property type="evidence" value="ECO:0007669"/>
    <property type="project" value="InterPro"/>
</dbReference>
<reference evidence="2 4" key="1">
    <citation type="submission" date="2015-04" db="EMBL/GenBank/DDBJ databases">
        <title>Draft genome sequence of Rathayibacter toxicus strain FH-142 (AKA 70134 or CS 32), a Western Australian isolate.</title>
        <authorList>
            <consortium name="Consortium for Microbial Forensics and Genomics (microFORGE)"/>
            <person name="Knight B.M."/>
            <person name="Roberts D.P."/>
            <person name="Lin D."/>
            <person name="Hari K."/>
            <person name="Fletcher J."/>
            <person name="Melcher U."/>
            <person name="Blagden T."/>
            <person name="Luster D.G."/>
            <person name="Sechler A.J."/>
            <person name="Schneider W.L."/>
            <person name="Winegar R.A."/>
        </authorList>
    </citation>
    <scope>NUCLEOTIDE SEQUENCE [LARGE SCALE GENOMIC DNA]</scope>
    <source>
        <strain evidence="2 4">FH142</strain>
    </source>
</reference>
<evidence type="ECO:0000313" key="4">
    <source>
        <dbReference type="Proteomes" id="UP000052979"/>
    </source>
</evidence>
<dbReference type="OrthoDB" id="9786134at2"/>